<keyword evidence="2 7" id="KW-0408">Iron</keyword>
<evidence type="ECO:0000256" key="7">
    <source>
        <dbReference type="RuleBase" id="RU000607"/>
    </source>
</evidence>
<evidence type="ECO:0000256" key="3">
    <source>
        <dbReference type="ARBA" id="ARBA00023133"/>
    </source>
</evidence>
<evidence type="ECO:0000313" key="9">
    <source>
        <dbReference type="Proteomes" id="UP000201169"/>
    </source>
</evidence>
<dbReference type="PANTHER" id="PTHR11108:SF1">
    <property type="entry name" value="FERROCHELATASE, MITOCHONDRIAL"/>
    <property type="match status" value="1"/>
</dbReference>
<comment type="subcellular location">
    <subcellularLocation>
        <location evidence="7">Cytoplasm</location>
    </subcellularLocation>
</comment>
<dbReference type="OrthoDB" id="9809741at2"/>
<dbReference type="SUPFAM" id="SSF53800">
    <property type="entry name" value="Chelatase"/>
    <property type="match status" value="1"/>
</dbReference>
<evidence type="ECO:0000256" key="2">
    <source>
        <dbReference type="ARBA" id="ARBA00023004"/>
    </source>
</evidence>
<organism evidence="8 9">
    <name type="scientific">Campylobacter avium LMG 24591</name>
    <dbReference type="NCBI Taxonomy" id="522484"/>
    <lineage>
        <taxon>Bacteria</taxon>
        <taxon>Pseudomonadati</taxon>
        <taxon>Campylobacterota</taxon>
        <taxon>Epsilonproteobacteria</taxon>
        <taxon>Campylobacterales</taxon>
        <taxon>Campylobacteraceae</taxon>
        <taxon>Campylobacter</taxon>
    </lineage>
</organism>
<reference evidence="8 9" key="1">
    <citation type="submission" date="2017-07" db="EMBL/GenBank/DDBJ databases">
        <title>Analysis of two Campylobacter avium genomes and identification of a novel hippuricase gene.</title>
        <authorList>
            <person name="Miller W.G."/>
            <person name="Chapman M.H."/>
            <person name="Yee E."/>
            <person name="Revez J."/>
            <person name="Bono J.L."/>
            <person name="Rossi M."/>
        </authorList>
    </citation>
    <scope>NUCLEOTIDE SEQUENCE [LARGE SCALE GENOMIC DNA]</scope>
    <source>
        <strain evidence="8 9">LMG 24591</strain>
    </source>
</reference>
<dbReference type="GO" id="GO:0005737">
    <property type="term" value="C:cytoplasm"/>
    <property type="evidence" value="ECO:0007669"/>
    <property type="project" value="UniProtKB-SubCell"/>
</dbReference>
<dbReference type="EMBL" id="CP022347">
    <property type="protein sequence ID" value="ASQ30405.1"/>
    <property type="molecule type" value="Genomic_DNA"/>
</dbReference>
<evidence type="ECO:0000256" key="1">
    <source>
        <dbReference type="ARBA" id="ARBA00007718"/>
    </source>
</evidence>
<comment type="function">
    <text evidence="7">Catalyzes the ferrous insertion into protoporphyrin IX.</text>
</comment>
<sequence>MKYVFFINMGGAENLQDCDVFLKNMFSDEYILPIKNKLLRSFVGFMIRKSRLKAMQESYKHIGGKSPLNDITKKLCSKLDKDGFCFDFINLYVKPFVIDVLKKYEFKEDDEIVLFPLYPHHSQTTVTTSVVKVKEAIRLLNINSKLSVIDIFYEDELYNEMLIKQILEANESFYPNEKKVLLFSAHSLPMSIIKRGDLYEKHINEHVKLLSKRLETYFDSFLLGYQSKLGPVKWLEPNTGDLIEKLDKKAIICPISFCIDCSETVFELDIEYRKVAKNEYKVLSCPNYSDEFIKFIESKI</sequence>
<evidence type="ECO:0000256" key="6">
    <source>
        <dbReference type="ARBA" id="ARBA00024536"/>
    </source>
</evidence>
<dbReference type="InterPro" id="IPR033644">
    <property type="entry name" value="Ferrochelatase_C"/>
</dbReference>
<evidence type="ECO:0000256" key="5">
    <source>
        <dbReference type="ARBA" id="ARBA00023244"/>
    </source>
</evidence>
<dbReference type="PROSITE" id="PS00534">
    <property type="entry name" value="FERROCHELATASE"/>
    <property type="match status" value="1"/>
</dbReference>
<keyword evidence="9" id="KW-1185">Reference proteome</keyword>
<name>A0A222MX08_9BACT</name>
<dbReference type="Pfam" id="PF00762">
    <property type="entry name" value="Ferrochelatase"/>
    <property type="match status" value="1"/>
</dbReference>
<dbReference type="CDD" id="cd00419">
    <property type="entry name" value="Ferrochelatase_C"/>
    <property type="match status" value="1"/>
</dbReference>
<dbReference type="UniPathway" id="UPA00252">
    <property type="reaction ID" value="UER00325"/>
</dbReference>
<protein>
    <recommendedName>
        <fullName evidence="7">Ferrochelatase</fullName>
        <ecNumber evidence="7">4.98.1.1</ecNumber>
    </recommendedName>
</protein>
<dbReference type="RefSeq" id="WP_094325170.1">
    <property type="nucleotide sequence ID" value="NZ_CP022347.1"/>
</dbReference>
<accession>A0A222MX08</accession>
<dbReference type="EC" id="4.98.1.1" evidence="7"/>
<comment type="catalytic activity">
    <reaction evidence="6">
        <text>Fe-coproporphyrin III + 2 H(+) = coproporphyrin III + Fe(2+)</text>
        <dbReference type="Rhea" id="RHEA:49572"/>
        <dbReference type="ChEBI" id="CHEBI:15378"/>
        <dbReference type="ChEBI" id="CHEBI:29033"/>
        <dbReference type="ChEBI" id="CHEBI:68438"/>
        <dbReference type="ChEBI" id="CHEBI:131725"/>
        <dbReference type="EC" id="4.99.1.9"/>
    </reaction>
    <physiologicalReaction direction="right-to-left" evidence="6">
        <dbReference type="Rhea" id="RHEA:49574"/>
    </physiologicalReaction>
</comment>
<dbReference type="InterPro" id="IPR033659">
    <property type="entry name" value="Ferrochelatase_N"/>
</dbReference>
<dbReference type="Proteomes" id="UP000201169">
    <property type="component" value="Chromosome"/>
</dbReference>
<dbReference type="InterPro" id="IPR001015">
    <property type="entry name" value="Ferrochelatase"/>
</dbReference>
<dbReference type="NCBIfam" id="TIGR00109">
    <property type="entry name" value="hemH"/>
    <property type="match status" value="1"/>
</dbReference>
<comment type="pathway">
    <text evidence="7">Porphyrin-containing compound metabolism; protoheme biosynthesis; protoheme from protoporphyrin-IX: step 1/1.</text>
</comment>
<evidence type="ECO:0000256" key="4">
    <source>
        <dbReference type="ARBA" id="ARBA00023239"/>
    </source>
</evidence>
<dbReference type="CDD" id="cd03411">
    <property type="entry name" value="Ferrochelatase_N"/>
    <property type="match status" value="1"/>
</dbReference>
<dbReference type="PANTHER" id="PTHR11108">
    <property type="entry name" value="FERROCHELATASE"/>
    <property type="match status" value="1"/>
</dbReference>
<comment type="catalytic activity">
    <reaction evidence="7">
        <text>heme b + 2 H(+) = protoporphyrin IX + Fe(2+)</text>
        <dbReference type="Rhea" id="RHEA:22584"/>
        <dbReference type="ChEBI" id="CHEBI:15378"/>
        <dbReference type="ChEBI" id="CHEBI:29033"/>
        <dbReference type="ChEBI" id="CHEBI:57306"/>
        <dbReference type="ChEBI" id="CHEBI:60344"/>
        <dbReference type="EC" id="4.98.1.1"/>
    </reaction>
</comment>
<keyword evidence="7" id="KW-0963">Cytoplasm</keyword>
<dbReference type="GO" id="GO:0006783">
    <property type="term" value="P:heme biosynthetic process"/>
    <property type="evidence" value="ECO:0007669"/>
    <property type="project" value="UniProtKB-UniRule"/>
</dbReference>
<dbReference type="InterPro" id="IPR019772">
    <property type="entry name" value="Ferrochelatase_AS"/>
</dbReference>
<gene>
    <name evidence="8" type="primary">hemH</name>
    <name evidence="8" type="ORF">CAV_0739</name>
</gene>
<keyword evidence="3 7" id="KW-0350">Heme biosynthesis</keyword>
<proteinExistence type="inferred from homology"/>
<comment type="similarity">
    <text evidence="1 7">Belongs to the ferrochelatase family.</text>
</comment>
<keyword evidence="5 7" id="KW-0627">Porphyrin biosynthesis</keyword>
<dbReference type="AlphaFoldDB" id="A0A222MX08"/>
<evidence type="ECO:0000313" key="8">
    <source>
        <dbReference type="EMBL" id="ASQ30405.1"/>
    </source>
</evidence>
<dbReference type="GO" id="GO:0004325">
    <property type="term" value="F:ferrochelatase activity"/>
    <property type="evidence" value="ECO:0007669"/>
    <property type="project" value="UniProtKB-UniRule"/>
</dbReference>
<keyword evidence="4 7" id="KW-0456">Lyase</keyword>
<dbReference type="KEGG" id="cavi:CAV_0739"/>
<dbReference type="Gene3D" id="3.40.50.1400">
    <property type="match status" value="2"/>
</dbReference>